<evidence type="ECO:0000256" key="4">
    <source>
        <dbReference type="ARBA" id="ARBA00022737"/>
    </source>
</evidence>
<dbReference type="Gene3D" id="1.25.10.10">
    <property type="entry name" value="Leucine-rich Repeat Variant"/>
    <property type="match status" value="2"/>
</dbReference>
<dbReference type="GO" id="GO:0005634">
    <property type="term" value="C:nucleus"/>
    <property type="evidence" value="ECO:0007669"/>
    <property type="project" value="UniProtKB-SubCell"/>
</dbReference>
<evidence type="ECO:0000256" key="1">
    <source>
        <dbReference type="ARBA" id="ARBA00004123"/>
    </source>
</evidence>
<keyword evidence="5" id="KW-0539">Nucleus</keyword>
<protein>
    <submittedName>
        <fullName evidence="6">Uncharacterized protein</fullName>
    </submittedName>
</protein>
<dbReference type="STRING" id="1230383.A0A1M8A5T8"/>
<dbReference type="GO" id="GO:0005737">
    <property type="term" value="C:cytoplasm"/>
    <property type="evidence" value="ECO:0007669"/>
    <property type="project" value="UniProtKB-SubCell"/>
</dbReference>
<keyword evidence="7" id="KW-1185">Reference proteome</keyword>
<evidence type="ECO:0000313" key="7">
    <source>
        <dbReference type="Proteomes" id="UP000186303"/>
    </source>
</evidence>
<dbReference type="OrthoDB" id="5559898at2759"/>
<dbReference type="InterPro" id="IPR038739">
    <property type="entry name" value="ARMC8/Vid28"/>
</dbReference>
<dbReference type="SMART" id="SM00185">
    <property type="entry name" value="ARM"/>
    <property type="match status" value="4"/>
</dbReference>
<organism evidence="6 7">
    <name type="scientific">Malassezia sympodialis (strain ATCC 42132)</name>
    <name type="common">Atopic eczema-associated yeast</name>
    <dbReference type="NCBI Taxonomy" id="1230383"/>
    <lineage>
        <taxon>Eukaryota</taxon>
        <taxon>Fungi</taxon>
        <taxon>Dikarya</taxon>
        <taxon>Basidiomycota</taxon>
        <taxon>Ustilaginomycotina</taxon>
        <taxon>Malasseziomycetes</taxon>
        <taxon>Malasseziales</taxon>
        <taxon>Malasseziaceae</taxon>
        <taxon>Malassezia</taxon>
    </lineage>
</organism>
<dbReference type="EMBL" id="LT671823">
    <property type="protein sequence ID" value="SHO77719.1"/>
    <property type="molecule type" value="Genomic_DNA"/>
</dbReference>
<reference evidence="7" key="1">
    <citation type="journal article" date="2017" name="Nucleic Acids Res.">
        <title>Proteogenomics produces comprehensive and highly accurate protein-coding gene annotation in a complete genome assembly of Malassezia sympodialis.</title>
        <authorList>
            <person name="Zhu Y."/>
            <person name="Engstroem P.G."/>
            <person name="Tellgren-Roth C."/>
            <person name="Baudo C.D."/>
            <person name="Kennell J.C."/>
            <person name="Sun S."/>
            <person name="Billmyre R.B."/>
            <person name="Schroeder M.S."/>
            <person name="Andersson A."/>
            <person name="Holm T."/>
            <person name="Sigurgeirsson B."/>
            <person name="Wu G."/>
            <person name="Sankaranarayanan S.R."/>
            <person name="Siddharthan R."/>
            <person name="Sanyal K."/>
            <person name="Lundeberg J."/>
            <person name="Nystedt B."/>
            <person name="Boekhout T."/>
            <person name="Dawson T.L. Jr."/>
            <person name="Heitman J."/>
            <person name="Scheynius A."/>
            <person name="Lehtioe J."/>
        </authorList>
    </citation>
    <scope>NUCLEOTIDE SEQUENCE [LARGE SCALE GENOMIC DNA]</scope>
    <source>
        <strain evidence="7">ATCC 42132</strain>
    </source>
</reference>
<dbReference type="PANTHER" id="PTHR15651">
    <property type="entry name" value="ARMADILLO REPEAT-CONTAINING PROTEIN 8"/>
    <property type="match status" value="1"/>
</dbReference>
<name>A0A1M8A5T8_MALS4</name>
<sequence length="754" mass="79822">MPSRCGVEELALPELLHGIVGRRHAKERVVREGLVPLVTEKLLHGGPDAMVPAAHVLGSLAQYAAPPTLLALLRARVPWALLYALHQVRCHGDEDVAVVTALIRALRTVLVAVASQVGASVRWGTGSGWGTTAMAGLATVTSAIQPLPMSPRRVDWRAAGPPAADAQAVPGRCVGPDEPVSYTPEKELFSRCRGAIDALFHHLDDLLWALCEPAYRTAIQESVASIFSVCLPVAGRAAWDPSCSAADERHGRVEAILAYCSPDGTRTLPALVPTELSIAPAGTLEVALWALEELLACAPSRMDAVCSQPLPSMLTVLDAVMCLAMHRAPPVRLAAYAFLLRLPPSLCPAAYMPDSLVEHLLDMTEEGGLLGVPASLLLARVLQAVPTLARHLHSRVDGGERLVKCVERTLPQLHATPACAEGWQDEVLVRRCEGSLYALAACCAGCHHVVERIAEFHAHLVPEVLRPALVSGPAGVQAGAARLVRTLSRSVRLLRTVLHDAAIADALVLHLHSPYEIVQLEALCALGNMAIKQSPSRPCVLRTGCLAHLAELSRTARPPVQTQALCVLKNALSGATAAESQAIVAALDPTFVSSLLVSSEVTLQEQGMGLVRNLAANSATDGAAAETVDLLATLGYDAVLTALEHALLAPAPAPVLEQTAYVLANMAAGAPALRAALVTRPPLLQALGALLQHPDSAMREAGVLCGMNLLQGPSRLSMVHELQSCGYVAQLHEVARSDAHGDVRWRARELLAWL</sequence>
<dbReference type="PANTHER" id="PTHR15651:SF7">
    <property type="entry name" value="ARMADILLO REPEAT-CONTAINING PROTEIN 8"/>
    <property type="match status" value="1"/>
</dbReference>
<evidence type="ECO:0000256" key="2">
    <source>
        <dbReference type="ARBA" id="ARBA00004496"/>
    </source>
</evidence>
<evidence type="ECO:0000256" key="5">
    <source>
        <dbReference type="ARBA" id="ARBA00023242"/>
    </source>
</evidence>
<dbReference type="InterPro" id="IPR000225">
    <property type="entry name" value="Armadillo"/>
</dbReference>
<proteinExistence type="predicted"/>
<dbReference type="GO" id="GO:0034657">
    <property type="term" value="C:GID complex"/>
    <property type="evidence" value="ECO:0007669"/>
    <property type="project" value="TreeGrafter"/>
</dbReference>
<dbReference type="InterPro" id="IPR016024">
    <property type="entry name" value="ARM-type_fold"/>
</dbReference>
<comment type="subcellular location">
    <subcellularLocation>
        <location evidence="2">Cytoplasm</location>
    </subcellularLocation>
    <subcellularLocation>
        <location evidence="1">Nucleus</location>
    </subcellularLocation>
</comment>
<dbReference type="AlphaFoldDB" id="A0A1M8A5T8"/>
<dbReference type="VEuPathDB" id="FungiDB:MSYG_2061"/>
<dbReference type="SUPFAM" id="SSF48371">
    <property type="entry name" value="ARM repeat"/>
    <property type="match status" value="2"/>
</dbReference>
<evidence type="ECO:0000313" key="6">
    <source>
        <dbReference type="EMBL" id="SHO77719.1"/>
    </source>
</evidence>
<dbReference type="InterPro" id="IPR011989">
    <property type="entry name" value="ARM-like"/>
</dbReference>
<keyword evidence="4" id="KW-0677">Repeat</keyword>
<gene>
    <name evidence="6" type="ORF">MSYG_2061</name>
</gene>
<evidence type="ECO:0000256" key="3">
    <source>
        <dbReference type="ARBA" id="ARBA00022490"/>
    </source>
</evidence>
<dbReference type="Proteomes" id="UP000186303">
    <property type="component" value="Chromosome 3"/>
</dbReference>
<keyword evidence="3" id="KW-0963">Cytoplasm</keyword>
<dbReference type="GO" id="GO:0043161">
    <property type="term" value="P:proteasome-mediated ubiquitin-dependent protein catabolic process"/>
    <property type="evidence" value="ECO:0007669"/>
    <property type="project" value="TreeGrafter"/>
</dbReference>
<accession>A0A1M8A5T8</accession>